<reference evidence="3 5" key="2">
    <citation type="submission" date="2024-07" db="EMBL/GenBank/DDBJ databases">
        <authorList>
            <person name="Akdeniz Z."/>
        </authorList>
    </citation>
    <scope>NUCLEOTIDE SEQUENCE [LARGE SCALE GENOMIC DNA]</scope>
</reference>
<sequence length="103" mass="11867">MNIKLQQIKQQQTRMQRQRNVISSQLPPISPKNSTVNTNPNSMIIEAKRKQQFDKRGNTIKSKLIDIITEQAAGSSFDISKSDIFNKDSSLSINTFEFKEFEF</sequence>
<evidence type="ECO:0000313" key="2">
    <source>
        <dbReference type="EMBL" id="CAI9964305.1"/>
    </source>
</evidence>
<keyword evidence="5" id="KW-1185">Reference proteome</keyword>
<dbReference type="EMBL" id="CATOUU010000974">
    <property type="protein sequence ID" value="CAI9964305.1"/>
    <property type="molecule type" value="Genomic_DNA"/>
</dbReference>
<evidence type="ECO:0000313" key="5">
    <source>
        <dbReference type="Proteomes" id="UP001642409"/>
    </source>
</evidence>
<dbReference type="EMBL" id="CAXDID020000065">
    <property type="protein sequence ID" value="CAL6011720.1"/>
    <property type="molecule type" value="Genomic_DNA"/>
</dbReference>
<reference evidence="1" key="1">
    <citation type="submission" date="2023-06" db="EMBL/GenBank/DDBJ databases">
        <authorList>
            <person name="Kurt Z."/>
        </authorList>
    </citation>
    <scope>NUCLEOTIDE SEQUENCE</scope>
</reference>
<dbReference type="EMBL" id="CAXDID020000372">
    <property type="protein sequence ID" value="CAL6083463.1"/>
    <property type="molecule type" value="Genomic_DNA"/>
</dbReference>
<dbReference type="Proteomes" id="UP001642409">
    <property type="component" value="Unassembled WGS sequence"/>
</dbReference>
<evidence type="ECO:0000313" key="4">
    <source>
        <dbReference type="EMBL" id="CAL6083463.1"/>
    </source>
</evidence>
<accession>A0AA86N6R7</accession>
<dbReference type="AlphaFoldDB" id="A0AA86N6R7"/>
<evidence type="ECO:0000313" key="1">
    <source>
        <dbReference type="EMBL" id="CAI9913939.1"/>
    </source>
</evidence>
<name>A0AA86N6R7_9EUKA</name>
<organism evidence="1">
    <name type="scientific">Hexamita inflata</name>
    <dbReference type="NCBI Taxonomy" id="28002"/>
    <lineage>
        <taxon>Eukaryota</taxon>
        <taxon>Metamonada</taxon>
        <taxon>Diplomonadida</taxon>
        <taxon>Hexamitidae</taxon>
        <taxon>Hexamitinae</taxon>
        <taxon>Hexamita</taxon>
    </lineage>
</organism>
<proteinExistence type="predicted"/>
<protein>
    <submittedName>
        <fullName evidence="3">Hypothetical_protein</fullName>
    </submittedName>
</protein>
<gene>
    <name evidence="1" type="ORF">HINF_LOCUS1584</name>
    <name evidence="3" type="ORF">HINF_LOCUS22954</name>
    <name evidence="2" type="ORF">HINF_LOCUS51950</name>
    <name evidence="4" type="ORF">HINF_LOCUS61736</name>
</gene>
<evidence type="ECO:0000313" key="3">
    <source>
        <dbReference type="EMBL" id="CAL6011720.1"/>
    </source>
</evidence>
<dbReference type="EMBL" id="CATOUU010000042">
    <property type="protein sequence ID" value="CAI9913939.1"/>
    <property type="molecule type" value="Genomic_DNA"/>
</dbReference>
<comment type="caution">
    <text evidence="1">The sequence shown here is derived from an EMBL/GenBank/DDBJ whole genome shotgun (WGS) entry which is preliminary data.</text>
</comment>